<proteinExistence type="inferred from homology"/>
<evidence type="ECO:0000256" key="6">
    <source>
        <dbReference type="RuleBase" id="RU000716"/>
    </source>
</evidence>
<dbReference type="GO" id="GO:0006352">
    <property type="term" value="P:DNA-templated transcription initiation"/>
    <property type="evidence" value="ECO:0007669"/>
    <property type="project" value="InterPro"/>
</dbReference>
<evidence type="ECO:0000256" key="2">
    <source>
        <dbReference type="ARBA" id="ARBA00023015"/>
    </source>
</evidence>
<dbReference type="GO" id="GO:0016987">
    <property type="term" value="F:sigma factor activity"/>
    <property type="evidence" value="ECO:0007669"/>
    <property type="project" value="UniProtKB-KW"/>
</dbReference>
<dbReference type="InterPro" id="IPR014327">
    <property type="entry name" value="RNA_pol_sigma70_bacteroid"/>
</dbReference>
<dbReference type="NCBIfam" id="TIGR02937">
    <property type="entry name" value="sigma70-ECF"/>
    <property type="match status" value="1"/>
</dbReference>
<accession>A0A4Q7MM95</accession>
<evidence type="ECO:0000313" key="9">
    <source>
        <dbReference type="EMBL" id="RZS69147.1"/>
    </source>
</evidence>
<dbReference type="GO" id="GO:0003677">
    <property type="term" value="F:DNA binding"/>
    <property type="evidence" value="ECO:0007669"/>
    <property type="project" value="UniProtKB-KW"/>
</dbReference>
<comment type="similarity">
    <text evidence="1 6">Belongs to the sigma-70 factor family. ECF subfamily.</text>
</comment>
<evidence type="ECO:0000313" key="10">
    <source>
        <dbReference type="Proteomes" id="UP000293874"/>
    </source>
</evidence>
<dbReference type="RefSeq" id="WP_225979948.1">
    <property type="nucleotide sequence ID" value="NZ_CP042431.1"/>
</dbReference>
<dbReference type="EMBL" id="SGXA01000003">
    <property type="protein sequence ID" value="RZS69147.1"/>
    <property type="molecule type" value="Genomic_DNA"/>
</dbReference>
<dbReference type="InterPro" id="IPR014284">
    <property type="entry name" value="RNA_pol_sigma-70_dom"/>
</dbReference>
<dbReference type="InterPro" id="IPR007627">
    <property type="entry name" value="RNA_pol_sigma70_r2"/>
</dbReference>
<dbReference type="NCBIfam" id="TIGR02985">
    <property type="entry name" value="Sig70_bacteroi1"/>
    <property type="match status" value="1"/>
</dbReference>
<dbReference type="SUPFAM" id="SSF88659">
    <property type="entry name" value="Sigma3 and sigma4 domains of RNA polymerase sigma factors"/>
    <property type="match status" value="1"/>
</dbReference>
<comment type="caution">
    <text evidence="9">The sequence shown here is derived from an EMBL/GenBank/DDBJ whole genome shotgun (WGS) entry which is preliminary data.</text>
</comment>
<feature type="domain" description="RNA polymerase sigma-70 region 2" evidence="7">
    <location>
        <begin position="52"/>
        <end position="119"/>
    </location>
</feature>
<dbReference type="SUPFAM" id="SSF88946">
    <property type="entry name" value="Sigma2 domain of RNA polymerase sigma factors"/>
    <property type="match status" value="1"/>
</dbReference>
<dbReference type="InterPro" id="IPR000838">
    <property type="entry name" value="RNA_pol_sigma70_ECF_CS"/>
</dbReference>
<dbReference type="Pfam" id="PF08281">
    <property type="entry name" value="Sigma70_r4_2"/>
    <property type="match status" value="1"/>
</dbReference>
<evidence type="ECO:0000256" key="4">
    <source>
        <dbReference type="ARBA" id="ARBA00023125"/>
    </source>
</evidence>
<organism evidence="9 10">
    <name type="scientific">Pseudobacter ginsenosidimutans</name>
    <dbReference type="NCBI Taxonomy" id="661488"/>
    <lineage>
        <taxon>Bacteria</taxon>
        <taxon>Pseudomonadati</taxon>
        <taxon>Bacteroidota</taxon>
        <taxon>Chitinophagia</taxon>
        <taxon>Chitinophagales</taxon>
        <taxon>Chitinophagaceae</taxon>
        <taxon>Pseudobacter</taxon>
    </lineage>
</organism>
<evidence type="ECO:0000256" key="5">
    <source>
        <dbReference type="ARBA" id="ARBA00023163"/>
    </source>
</evidence>
<dbReference type="PROSITE" id="PS01063">
    <property type="entry name" value="SIGMA70_ECF"/>
    <property type="match status" value="1"/>
</dbReference>
<dbReference type="PANTHER" id="PTHR43133">
    <property type="entry name" value="RNA POLYMERASE ECF-TYPE SIGMA FACTO"/>
    <property type="match status" value="1"/>
</dbReference>
<dbReference type="Gene3D" id="1.10.10.10">
    <property type="entry name" value="Winged helix-like DNA-binding domain superfamily/Winged helix DNA-binding domain"/>
    <property type="match status" value="1"/>
</dbReference>
<dbReference type="InterPro" id="IPR013324">
    <property type="entry name" value="RNA_pol_sigma_r3/r4-like"/>
</dbReference>
<gene>
    <name evidence="9" type="ORF">EV199_4973</name>
</gene>
<evidence type="ECO:0000259" key="8">
    <source>
        <dbReference type="Pfam" id="PF08281"/>
    </source>
</evidence>
<keyword evidence="4 6" id="KW-0238">DNA-binding</keyword>
<feature type="domain" description="RNA polymerase sigma factor 70 region 4 type 2" evidence="8">
    <location>
        <begin position="149"/>
        <end position="200"/>
    </location>
</feature>
<dbReference type="CDD" id="cd06171">
    <property type="entry name" value="Sigma70_r4"/>
    <property type="match status" value="1"/>
</dbReference>
<dbReference type="InterPro" id="IPR039425">
    <property type="entry name" value="RNA_pol_sigma-70-like"/>
</dbReference>
<keyword evidence="10" id="KW-1185">Reference proteome</keyword>
<keyword evidence="3 6" id="KW-0731">Sigma factor</keyword>
<dbReference type="AlphaFoldDB" id="A0A4Q7MM95"/>
<dbReference type="InterPro" id="IPR013325">
    <property type="entry name" value="RNA_pol_sigma_r2"/>
</dbReference>
<dbReference type="Pfam" id="PF04542">
    <property type="entry name" value="Sigma70_r2"/>
    <property type="match status" value="1"/>
</dbReference>
<dbReference type="Gene3D" id="1.10.1740.10">
    <property type="match status" value="1"/>
</dbReference>
<dbReference type="Proteomes" id="UP000293874">
    <property type="component" value="Unassembled WGS sequence"/>
</dbReference>
<evidence type="ECO:0000256" key="3">
    <source>
        <dbReference type="ARBA" id="ARBA00023082"/>
    </source>
</evidence>
<dbReference type="PANTHER" id="PTHR43133:SF46">
    <property type="entry name" value="RNA POLYMERASE SIGMA-70 FACTOR ECF SUBFAMILY"/>
    <property type="match status" value="1"/>
</dbReference>
<dbReference type="InterPro" id="IPR036388">
    <property type="entry name" value="WH-like_DNA-bd_sf"/>
</dbReference>
<evidence type="ECO:0000256" key="1">
    <source>
        <dbReference type="ARBA" id="ARBA00010641"/>
    </source>
</evidence>
<protein>
    <recommendedName>
        <fullName evidence="6">RNA polymerase sigma factor</fullName>
    </recommendedName>
</protein>
<evidence type="ECO:0000259" key="7">
    <source>
        <dbReference type="Pfam" id="PF04542"/>
    </source>
</evidence>
<keyword evidence="5 6" id="KW-0804">Transcription</keyword>
<name>A0A4Q7MM95_9BACT</name>
<keyword evidence="2 6" id="KW-0805">Transcription regulation</keyword>
<reference evidence="9 10" key="1">
    <citation type="submission" date="2019-02" db="EMBL/GenBank/DDBJ databases">
        <title>Genomic Encyclopedia of Type Strains, Phase IV (KMG-IV): sequencing the most valuable type-strain genomes for metagenomic binning, comparative biology and taxonomic classification.</title>
        <authorList>
            <person name="Goeker M."/>
        </authorList>
    </citation>
    <scope>NUCLEOTIDE SEQUENCE [LARGE SCALE GENOMIC DNA]</scope>
    <source>
        <strain evidence="9 10">DSM 18116</strain>
    </source>
</reference>
<sequence length="226" mass="26348">MHSIYLSYHNYINFFTLSTAGANYPLLTATSDIEKAWLREIAAGDKNAFRKLFDAYRIQLFNFVYEFTHSAVDAEEIVQETFLKIWENRDAMGQVEMPRAFIYTIVRNHTYNYLKKLARSEQLRREVWANMNQTVSDAEHLLLAKESQRLIDEAVAGLSEKKQAVFRMSRMQQLKHEEIAAIMGLSQSTVKNILVETLRHIREHLARHAPHLLLPFIIWQTCSISS</sequence>
<dbReference type="InterPro" id="IPR013249">
    <property type="entry name" value="RNA_pol_sigma70_r4_t2"/>
</dbReference>